<evidence type="ECO:0000313" key="5">
    <source>
        <dbReference type="Proteomes" id="UP000323454"/>
    </source>
</evidence>
<dbReference type="Proteomes" id="UP000323454">
    <property type="component" value="Unassembled WGS sequence"/>
</dbReference>
<dbReference type="CDD" id="cd03398">
    <property type="entry name" value="PAP2_haloperoxidase"/>
    <property type="match status" value="1"/>
</dbReference>
<dbReference type="OrthoDB" id="103227at2"/>
<keyword evidence="1" id="KW-0732">Signal</keyword>
<keyword evidence="4" id="KW-0575">Peroxidase</keyword>
<dbReference type="InterPro" id="IPR049283">
    <property type="entry name" value="DUF6851"/>
</dbReference>
<protein>
    <submittedName>
        <fullName evidence="4">Vanadium-dependent haloperoxidase</fullName>
    </submittedName>
</protein>
<dbReference type="InterPro" id="IPR052559">
    <property type="entry name" value="V-haloperoxidase"/>
</dbReference>
<feature type="domain" description="Vanadium-dependent haloperoxidase NapH1-like second helical-bundle" evidence="3">
    <location>
        <begin position="326"/>
        <end position="492"/>
    </location>
</feature>
<dbReference type="PANTHER" id="PTHR34599:SF2">
    <property type="entry name" value="TRAF-TYPE DOMAIN-CONTAINING PROTEIN"/>
    <property type="match status" value="1"/>
</dbReference>
<dbReference type="InterPro" id="IPR055161">
    <property type="entry name" value="NapH1-like_2nd"/>
</dbReference>
<dbReference type="GO" id="GO:0004601">
    <property type="term" value="F:peroxidase activity"/>
    <property type="evidence" value="ECO:0007669"/>
    <property type="project" value="UniProtKB-KW"/>
</dbReference>
<dbReference type="Pfam" id="PF21167">
    <property type="entry name" value="DUF6851"/>
    <property type="match status" value="1"/>
</dbReference>
<keyword evidence="4" id="KW-0560">Oxidoreductase</keyword>
<feature type="chain" id="PRO_5039190475" evidence="1">
    <location>
        <begin position="34"/>
        <end position="498"/>
    </location>
</feature>
<name>A0A5B2WVK0_9PSEU</name>
<proteinExistence type="predicted"/>
<dbReference type="SUPFAM" id="SSF48317">
    <property type="entry name" value="Acid phosphatase/Vanadium-dependent haloperoxidase"/>
    <property type="match status" value="1"/>
</dbReference>
<dbReference type="AlphaFoldDB" id="A0A5B2WVK0"/>
<organism evidence="4 5">
    <name type="scientific">Solihabitans fulvus</name>
    <dbReference type="NCBI Taxonomy" id="1892852"/>
    <lineage>
        <taxon>Bacteria</taxon>
        <taxon>Bacillati</taxon>
        <taxon>Actinomycetota</taxon>
        <taxon>Actinomycetes</taxon>
        <taxon>Pseudonocardiales</taxon>
        <taxon>Pseudonocardiaceae</taxon>
        <taxon>Solihabitans</taxon>
    </lineage>
</organism>
<comment type="caution">
    <text evidence="4">The sequence shown here is derived from an EMBL/GenBank/DDBJ whole genome shotgun (WGS) entry which is preliminary data.</text>
</comment>
<gene>
    <name evidence="4" type="ORF">F0L68_32260</name>
</gene>
<evidence type="ECO:0000256" key="1">
    <source>
        <dbReference type="SAM" id="SignalP"/>
    </source>
</evidence>
<evidence type="ECO:0000313" key="4">
    <source>
        <dbReference type="EMBL" id="KAA2253937.1"/>
    </source>
</evidence>
<evidence type="ECO:0000259" key="3">
    <source>
        <dbReference type="Pfam" id="PF22778"/>
    </source>
</evidence>
<evidence type="ECO:0000259" key="2">
    <source>
        <dbReference type="Pfam" id="PF21167"/>
    </source>
</evidence>
<dbReference type="PANTHER" id="PTHR34599">
    <property type="entry name" value="PEROXIDASE-RELATED"/>
    <property type="match status" value="1"/>
</dbReference>
<dbReference type="Gene3D" id="1.20.144.10">
    <property type="entry name" value="Phosphatidic acid phosphatase type 2/haloperoxidase"/>
    <property type="match status" value="1"/>
</dbReference>
<reference evidence="4 5" key="2">
    <citation type="submission" date="2019-09" db="EMBL/GenBank/DDBJ databases">
        <authorList>
            <person name="Jin C."/>
        </authorList>
    </citation>
    <scope>NUCLEOTIDE SEQUENCE [LARGE SCALE GENOMIC DNA]</scope>
    <source>
        <strain evidence="4 5">AN110305</strain>
    </source>
</reference>
<keyword evidence="5" id="KW-1185">Reference proteome</keyword>
<sequence length="498" mass="54063">MTLSTTQRHRPVSRLRRRIASGATLVLVGAAFATVSPAVSEASPRYSGDSIVVKWNQQTENNILSVYETANSPFGPPTVDARALAITHTCMFDAWVAYDGRAVGTQLGDQLRRPWWERTQRNKETAISYAAYRALLDLFPAQTATTTAFMQSLGYDPNNTSTDTGTAAGIGNVACAAELNFRHQDGSNQLGTPAYADTVTGYQPVNPPQPVDSFDKSTVVDPSKWTPLIVNGKTQHFLNPQWGQTKPFAIGSADGYSVPAPPAYPSAAITSSINNVLDYSANLTDERKVIAEYWLNADVTPPGGQQAWARFVARRDHHSLDQDVKMFFALNMAEDDAAIVSWKVKLEYNYARPSTLIRYDKAGQQIQAYGGPGKGTVTMDGSNWKPYVSTPAFPATVSGHSTFSGAASEVLKDFTGSDTFGDSFVFKAGTSKIEPGITPASDVTLSWPTFSSAAEQAGISRLYGGMHWDFDNQPGITLGRQVGHDVWNRAQQYFHGCA</sequence>
<reference evidence="4 5" key="1">
    <citation type="submission" date="2019-09" db="EMBL/GenBank/DDBJ databases">
        <title>Goodfellowia gen. nov., a new genus of the Pseudonocardineae related to Actinoalloteichus, containing Goodfellowia coeruleoviolacea gen. nov., comb. nov. gen. nov., comb. nov.</title>
        <authorList>
            <person name="Labeda D."/>
        </authorList>
    </citation>
    <scope>NUCLEOTIDE SEQUENCE [LARGE SCALE GENOMIC DNA]</scope>
    <source>
        <strain evidence="4 5">AN110305</strain>
    </source>
</reference>
<dbReference type="Pfam" id="PF22778">
    <property type="entry name" value="VCPO_2nd"/>
    <property type="match status" value="1"/>
</dbReference>
<accession>A0A5B2WVK0</accession>
<dbReference type="InterPro" id="IPR016119">
    <property type="entry name" value="Br/Cl_peroxidase_C"/>
</dbReference>
<dbReference type="InterPro" id="IPR036938">
    <property type="entry name" value="PAP2/HPO_sf"/>
</dbReference>
<feature type="domain" description="DUF6851" evidence="2">
    <location>
        <begin position="87"/>
        <end position="227"/>
    </location>
</feature>
<dbReference type="Gene3D" id="1.10.606.10">
    <property type="entry name" value="Vanadium-containing Chloroperoxidase, domain 2"/>
    <property type="match status" value="1"/>
</dbReference>
<feature type="signal peptide" evidence="1">
    <location>
        <begin position="1"/>
        <end position="33"/>
    </location>
</feature>
<dbReference type="EMBL" id="VUOB01000064">
    <property type="protein sequence ID" value="KAA2253937.1"/>
    <property type="molecule type" value="Genomic_DNA"/>
</dbReference>